<dbReference type="OMA" id="YDCKENI"/>
<dbReference type="AlphaFoldDB" id="A0A1V6XAN2"/>
<evidence type="ECO:0000256" key="1">
    <source>
        <dbReference type="RuleBase" id="RU102079"/>
    </source>
</evidence>
<dbReference type="InterPro" id="IPR013320">
    <property type="entry name" value="ConA-like_dom_sf"/>
</dbReference>
<evidence type="ECO:0000259" key="2">
    <source>
        <dbReference type="PROSITE" id="PS51304"/>
    </source>
</evidence>
<evidence type="ECO:0000313" key="3">
    <source>
        <dbReference type="EMBL" id="OQE72146.1"/>
    </source>
</evidence>
<proteinExistence type="predicted"/>
<reference evidence="4" key="1">
    <citation type="journal article" date="2017" name="Nat. Microbiol.">
        <title>Global analysis of biosynthetic gene clusters reveals vast potential of secondary metabolite production in Penicillium species.</title>
        <authorList>
            <person name="Nielsen J.C."/>
            <person name="Grijseels S."/>
            <person name="Prigent S."/>
            <person name="Ji B."/>
            <person name="Dainat J."/>
            <person name="Nielsen K.F."/>
            <person name="Frisvad J.C."/>
            <person name="Workman M."/>
            <person name="Nielsen J."/>
        </authorList>
    </citation>
    <scope>NUCLEOTIDE SEQUENCE [LARGE SCALE GENOMIC DNA]</scope>
    <source>
        <strain evidence="4">IBT 13039</strain>
    </source>
</reference>
<gene>
    <name evidence="3" type="ORF">PENNAL_c0099G12125</name>
</gene>
<comment type="caution">
    <text evidence="3">The sequence shown here is derived from an EMBL/GenBank/DDBJ whole genome shotgun (WGS) entry which is preliminary data.</text>
</comment>
<dbReference type="EMBL" id="MOOB01000099">
    <property type="protein sequence ID" value="OQE72146.1"/>
    <property type="molecule type" value="Genomic_DNA"/>
</dbReference>
<feature type="domain" description="Galectin" evidence="2">
    <location>
        <begin position="8"/>
        <end position="159"/>
    </location>
</feature>
<name>A0A1V6XAN2_PENNA</name>
<keyword evidence="4" id="KW-1185">Reference proteome</keyword>
<dbReference type="Gene3D" id="2.60.120.200">
    <property type="match status" value="1"/>
</dbReference>
<dbReference type="GO" id="GO:0030246">
    <property type="term" value="F:carbohydrate binding"/>
    <property type="evidence" value="ECO:0007669"/>
    <property type="project" value="UniProtKB-UniRule"/>
</dbReference>
<accession>A0A1V6XAN2</accession>
<protein>
    <recommendedName>
        <fullName evidence="1">Galectin</fullName>
    </recommendedName>
</protein>
<dbReference type="STRING" id="60175.A0A1V6XAN2"/>
<dbReference type="PROSITE" id="PS51304">
    <property type="entry name" value="GALECTIN"/>
    <property type="match status" value="1"/>
</dbReference>
<keyword evidence="1" id="KW-0430">Lectin</keyword>
<dbReference type="Proteomes" id="UP000191691">
    <property type="component" value="Unassembled WGS sequence"/>
</dbReference>
<sequence length="173" mass="19497">MAANWNQTKTTKSKPPPSWQTLKADSVILIGSSSVDPVKPDDGIDMTQISIMDANNDTIFHISIRRAQGQVMFNSKLGGSWGEEERIDIARRFDGEYRATILIHDQGEGFQVSIDWVHAIWFAKRAQGTTPQSIQYDLWNKEGTSALSEDLEVRTYSSMKALFLQKHAHEEGK</sequence>
<dbReference type="Pfam" id="PF00337">
    <property type="entry name" value="Gal-bind_lectin"/>
    <property type="match status" value="1"/>
</dbReference>
<evidence type="ECO:0000313" key="4">
    <source>
        <dbReference type="Proteomes" id="UP000191691"/>
    </source>
</evidence>
<organism evidence="3 4">
    <name type="scientific">Penicillium nalgiovense</name>
    <dbReference type="NCBI Taxonomy" id="60175"/>
    <lineage>
        <taxon>Eukaryota</taxon>
        <taxon>Fungi</taxon>
        <taxon>Dikarya</taxon>
        <taxon>Ascomycota</taxon>
        <taxon>Pezizomycotina</taxon>
        <taxon>Eurotiomycetes</taxon>
        <taxon>Eurotiomycetidae</taxon>
        <taxon>Eurotiales</taxon>
        <taxon>Aspergillaceae</taxon>
        <taxon>Penicillium</taxon>
    </lineage>
</organism>
<dbReference type="InterPro" id="IPR001079">
    <property type="entry name" value="Galectin_CRD"/>
</dbReference>
<dbReference type="SUPFAM" id="SSF49899">
    <property type="entry name" value="Concanavalin A-like lectins/glucanases"/>
    <property type="match status" value="1"/>
</dbReference>